<organism evidence="3 4">
    <name type="scientific">Nezara viridula</name>
    <name type="common">Southern green stink bug</name>
    <name type="synonym">Cimex viridulus</name>
    <dbReference type="NCBI Taxonomy" id="85310"/>
    <lineage>
        <taxon>Eukaryota</taxon>
        <taxon>Metazoa</taxon>
        <taxon>Ecdysozoa</taxon>
        <taxon>Arthropoda</taxon>
        <taxon>Hexapoda</taxon>
        <taxon>Insecta</taxon>
        <taxon>Pterygota</taxon>
        <taxon>Neoptera</taxon>
        <taxon>Paraneoptera</taxon>
        <taxon>Hemiptera</taxon>
        <taxon>Heteroptera</taxon>
        <taxon>Panheteroptera</taxon>
        <taxon>Pentatomomorpha</taxon>
        <taxon>Pentatomoidea</taxon>
        <taxon>Pentatomidae</taxon>
        <taxon>Pentatominae</taxon>
        <taxon>Nezara</taxon>
    </lineage>
</organism>
<evidence type="ECO:0000313" key="3">
    <source>
        <dbReference type="EMBL" id="CAH1402394.1"/>
    </source>
</evidence>
<feature type="region of interest" description="Disordered" evidence="1">
    <location>
        <begin position="24"/>
        <end position="84"/>
    </location>
</feature>
<dbReference type="OrthoDB" id="10503376at2759"/>
<evidence type="ECO:0000313" key="4">
    <source>
        <dbReference type="Proteomes" id="UP001152798"/>
    </source>
</evidence>
<dbReference type="PROSITE" id="PS51257">
    <property type="entry name" value="PROKAR_LIPOPROTEIN"/>
    <property type="match status" value="1"/>
</dbReference>
<proteinExistence type="predicted"/>
<feature type="signal peptide" evidence="2">
    <location>
        <begin position="1"/>
        <end position="24"/>
    </location>
</feature>
<reference evidence="3" key="1">
    <citation type="submission" date="2022-01" db="EMBL/GenBank/DDBJ databases">
        <authorList>
            <person name="King R."/>
        </authorList>
    </citation>
    <scope>NUCLEOTIDE SEQUENCE</scope>
</reference>
<keyword evidence="2" id="KW-0732">Signal</keyword>
<gene>
    <name evidence="3" type="ORF">NEZAVI_LOCUS11220</name>
</gene>
<evidence type="ECO:0000256" key="2">
    <source>
        <dbReference type="SAM" id="SignalP"/>
    </source>
</evidence>
<name>A0A9P0HIH8_NEZVI</name>
<keyword evidence="4" id="KW-1185">Reference proteome</keyword>
<dbReference type="Proteomes" id="UP001152798">
    <property type="component" value="Chromosome 5"/>
</dbReference>
<feature type="compositionally biased region" description="Polar residues" evidence="1">
    <location>
        <begin position="24"/>
        <end position="34"/>
    </location>
</feature>
<feature type="chain" id="PRO_5040217961" description="Neuropeptide" evidence="2">
    <location>
        <begin position="25"/>
        <end position="84"/>
    </location>
</feature>
<sequence>MQSISKLLLLISAICVVTVFSCKGSQSGSNAVQNSRDKPSPVLIVPLNQGLPSPKKHYRKKRYADDDDDDKAEEIRDRVTKRFG</sequence>
<dbReference type="EMBL" id="OV725081">
    <property type="protein sequence ID" value="CAH1402394.1"/>
    <property type="molecule type" value="Genomic_DNA"/>
</dbReference>
<evidence type="ECO:0008006" key="5">
    <source>
        <dbReference type="Google" id="ProtNLM"/>
    </source>
</evidence>
<dbReference type="AlphaFoldDB" id="A0A9P0HIH8"/>
<protein>
    <recommendedName>
        <fullName evidence="5">Neuropeptide</fullName>
    </recommendedName>
</protein>
<evidence type="ECO:0000256" key="1">
    <source>
        <dbReference type="SAM" id="MobiDB-lite"/>
    </source>
</evidence>
<accession>A0A9P0HIH8</accession>
<feature type="compositionally biased region" description="Basic and acidic residues" evidence="1">
    <location>
        <begin position="73"/>
        <end position="84"/>
    </location>
</feature>